<evidence type="ECO:0000256" key="4">
    <source>
        <dbReference type="ARBA" id="ARBA00050933"/>
    </source>
</evidence>
<dbReference type="FunFam" id="3.20.20.80:FF:000009">
    <property type="entry name" value="O-GlcNAcase BT_4395"/>
    <property type="match status" value="1"/>
</dbReference>
<dbReference type="PhylomeDB" id="T1IIX8"/>
<name>T1IIX8_STRMM</name>
<evidence type="ECO:0000256" key="2">
    <source>
        <dbReference type="ARBA" id="ARBA00023295"/>
    </source>
</evidence>
<evidence type="ECO:0000313" key="10">
    <source>
        <dbReference type="Proteomes" id="UP000014500"/>
    </source>
</evidence>
<accession>T1IIX8</accession>
<dbReference type="SUPFAM" id="SSF51445">
    <property type="entry name" value="(Trans)glycosidases"/>
    <property type="match status" value="1"/>
</dbReference>
<dbReference type="PANTHER" id="PTHR13170:SF16">
    <property type="entry name" value="PROTEIN O-GLCNACASE"/>
    <property type="match status" value="1"/>
</dbReference>
<evidence type="ECO:0000313" key="9">
    <source>
        <dbReference type="EnsemblMetazoa" id="SMAR000832-PA"/>
    </source>
</evidence>
<dbReference type="HOGENOM" id="CLU_009837_0_0_1"/>
<reference evidence="9" key="2">
    <citation type="submission" date="2015-02" db="UniProtKB">
        <authorList>
            <consortium name="EnsemblMetazoa"/>
        </authorList>
    </citation>
    <scope>IDENTIFICATION</scope>
</reference>
<keyword evidence="1" id="KW-0378">Hydrolase</keyword>
<feature type="domain" description="GH84" evidence="8">
    <location>
        <begin position="21"/>
        <end position="296"/>
    </location>
</feature>
<evidence type="ECO:0000256" key="5">
    <source>
        <dbReference type="ARBA" id="ARBA00052136"/>
    </source>
</evidence>
<keyword evidence="2" id="KW-0326">Glycosidase</keyword>
<dbReference type="EC" id="3.2.1.169" evidence="6"/>
<dbReference type="EMBL" id="JH430212">
    <property type="status" value="NOT_ANNOTATED_CDS"/>
    <property type="molecule type" value="Genomic_DNA"/>
</dbReference>
<evidence type="ECO:0000256" key="7">
    <source>
        <dbReference type="ARBA" id="ARBA00076634"/>
    </source>
</evidence>
<evidence type="ECO:0000256" key="6">
    <source>
        <dbReference type="ARBA" id="ARBA00066938"/>
    </source>
</evidence>
<dbReference type="GO" id="GO:0009100">
    <property type="term" value="P:glycoprotein metabolic process"/>
    <property type="evidence" value="ECO:0007669"/>
    <property type="project" value="TreeGrafter"/>
</dbReference>
<keyword evidence="10" id="KW-1185">Reference proteome</keyword>
<dbReference type="InterPro" id="IPR051822">
    <property type="entry name" value="Glycosyl_Hydrolase_84"/>
</dbReference>
<dbReference type="GO" id="GO:0102571">
    <property type="term" value="F:[protein]-3-O-(N-acetyl-D-glucosaminyl)-L-serine/L-threonine O-N-acetyl-alpha-D-glucosaminase activity"/>
    <property type="evidence" value="ECO:0007669"/>
    <property type="project" value="UniProtKB-EC"/>
</dbReference>
<dbReference type="Gene3D" id="3.40.630.30">
    <property type="match status" value="1"/>
</dbReference>
<sequence length="883" mass="99982">MSGAGISDEMIDNHNMPNGNFLCGVIEGFYGKPWTPEQRKDLFTKMNKQGMNAYVYAPKDDCKHRAFWRELYSVEEAEHLTSLIQAANNNGITFYYALSPGLDITYSSSKEVTSLKRKLEQVSQFGCTAFSLLFDDIEPEMGEADKEIFQSFAHAQVSVTNEVYQHLGQPKFLFCPTEYSASRAMPNVQNSEYLNTIGSKLLPGIDILWTGAKVITKNITLQSIEELTEVLHRAPVIWDNLHANDYDQRRIFLGPYSGRSPDLIPYLRGSMLNPNCEYEANFIPIHTLAQWSKCNVDGKRDLSLNDSISADIKLETESENGSVEDIPMHLGPNTYHPKKALIMAVNDWLPEFSRPKLVHGRLAKPQITLPLVATCMSALSTPTTNTTTTAIASTSLNQMQTLVEMASDSTFQPIMNPVMNSLISSTIIATTTILPGEDPIVEPMDLELASGSVVKECKSDEETKMQMDNDLKKDIEITADDVSILVDLFYLPFEHGVTGLQLLQEFHWLKVNSNLACQEKLISDDPSTKQQCEEWRLRAEKFDGLAKSISRMLEHFNACPNRCLLYEMYPYVWDLRGVVTLMNSYVRWYRFDVLLVINAFSRLFCFIVRSFTPFPLFLTIARNLGFTKGWKEAFMNGEQEPWVFRGGLTAELQRLIPLENSSDLFIWKPPEAPYNKMHNIRPYLPEDKAAVYELCRKTCNDGLDGSDIAPEYPDLMGDKLIGGFLRLTPEFCFIVEDEDGLCGYGLAALDAKQFFEKFEQIWIPEMCAKYPEKKKDSSEMMTAAEEVMNSFHCFKHDIPEDLYKLHPSILKLNLLLSVSDLSVCKCLLICVMAALRANGSFGAYCQVNTADKQIRDFYSKLSFLEINLMGEVPPEIIYLGRAV</sequence>
<dbReference type="InterPro" id="IPR011496">
    <property type="entry name" value="O-GlcNAcase_cat"/>
</dbReference>
<dbReference type="Proteomes" id="UP000014500">
    <property type="component" value="Unassembled WGS sequence"/>
</dbReference>
<dbReference type="PANTHER" id="PTHR13170">
    <property type="entry name" value="O-GLCNACASE"/>
    <property type="match status" value="1"/>
</dbReference>
<dbReference type="Gene3D" id="3.20.20.80">
    <property type="entry name" value="Glycosidases"/>
    <property type="match status" value="1"/>
</dbReference>
<dbReference type="STRING" id="126957.T1IIX8"/>
<dbReference type="Gene3D" id="1.20.58.240">
    <property type="entry name" value="STAT, domain 1"/>
    <property type="match status" value="1"/>
</dbReference>
<protein>
    <recommendedName>
        <fullName evidence="6">protein O-GlcNAcase</fullName>
        <ecNumber evidence="6">3.2.1.169</ecNumber>
    </recommendedName>
    <alternativeName>
        <fullName evidence="3">Beta-N-acetylhexosaminidase</fullName>
    </alternativeName>
    <alternativeName>
        <fullName evidence="7">Beta-hexosaminidase</fullName>
    </alternativeName>
</protein>
<dbReference type="GO" id="GO:0016231">
    <property type="term" value="F:beta-N-acetylglucosaminidase activity"/>
    <property type="evidence" value="ECO:0007669"/>
    <property type="project" value="TreeGrafter"/>
</dbReference>
<evidence type="ECO:0000256" key="3">
    <source>
        <dbReference type="ARBA" id="ARBA00030512"/>
    </source>
</evidence>
<dbReference type="OMA" id="ICTRTYL"/>
<proteinExistence type="predicted"/>
<comment type="catalytic activity">
    <reaction evidence="4">
        <text>3-O-(N-acetyl-beta-D-glucosaminyl)-L-seryl-[protein] + H2O = N-acetyl-D-glucosamine + L-seryl-[protein]</text>
        <dbReference type="Rhea" id="RHEA:48876"/>
        <dbReference type="Rhea" id="RHEA-COMP:9863"/>
        <dbReference type="Rhea" id="RHEA-COMP:12251"/>
        <dbReference type="ChEBI" id="CHEBI:15377"/>
        <dbReference type="ChEBI" id="CHEBI:29999"/>
        <dbReference type="ChEBI" id="CHEBI:90838"/>
        <dbReference type="ChEBI" id="CHEBI:506227"/>
        <dbReference type="EC" id="3.2.1.169"/>
    </reaction>
</comment>
<dbReference type="PROSITE" id="PS52009">
    <property type="entry name" value="GH84"/>
    <property type="match status" value="1"/>
</dbReference>
<dbReference type="EnsemblMetazoa" id="SMAR000832-RA">
    <property type="protein sequence ID" value="SMAR000832-PA"/>
    <property type="gene ID" value="SMAR000832"/>
</dbReference>
<dbReference type="AlphaFoldDB" id="T1IIX8"/>
<reference evidence="10" key="1">
    <citation type="submission" date="2011-05" db="EMBL/GenBank/DDBJ databases">
        <authorList>
            <person name="Richards S.R."/>
            <person name="Qu J."/>
            <person name="Jiang H."/>
            <person name="Jhangiani S.N."/>
            <person name="Agravi P."/>
            <person name="Goodspeed R."/>
            <person name="Gross S."/>
            <person name="Mandapat C."/>
            <person name="Jackson L."/>
            <person name="Mathew T."/>
            <person name="Pu L."/>
            <person name="Thornton R."/>
            <person name="Saada N."/>
            <person name="Wilczek-Boney K.B."/>
            <person name="Lee S."/>
            <person name="Kovar C."/>
            <person name="Wu Y."/>
            <person name="Scherer S.E."/>
            <person name="Worley K.C."/>
            <person name="Muzny D.M."/>
            <person name="Gibbs R."/>
        </authorList>
    </citation>
    <scope>NUCLEOTIDE SEQUENCE</scope>
    <source>
        <strain evidence="10">Brora</strain>
    </source>
</reference>
<evidence type="ECO:0000259" key="8">
    <source>
        <dbReference type="PROSITE" id="PS52009"/>
    </source>
</evidence>
<dbReference type="eggNOG" id="KOG3698">
    <property type="taxonomic scope" value="Eukaryota"/>
</dbReference>
<comment type="catalytic activity">
    <reaction evidence="5">
        <text>3-O-(N-acetyl-beta-D-glucosaminyl)-L-threonyl-[protein] + H2O = L-threonyl-[protein] + N-acetyl-D-glucosamine</text>
        <dbReference type="Rhea" id="RHEA:48892"/>
        <dbReference type="Rhea" id="RHEA-COMP:11060"/>
        <dbReference type="Rhea" id="RHEA-COMP:12252"/>
        <dbReference type="ChEBI" id="CHEBI:15377"/>
        <dbReference type="ChEBI" id="CHEBI:30013"/>
        <dbReference type="ChEBI" id="CHEBI:90840"/>
        <dbReference type="ChEBI" id="CHEBI:506227"/>
        <dbReference type="EC" id="3.2.1.169"/>
    </reaction>
</comment>
<organism evidence="9 10">
    <name type="scientific">Strigamia maritima</name>
    <name type="common">European centipede</name>
    <name type="synonym">Geophilus maritimus</name>
    <dbReference type="NCBI Taxonomy" id="126957"/>
    <lineage>
        <taxon>Eukaryota</taxon>
        <taxon>Metazoa</taxon>
        <taxon>Ecdysozoa</taxon>
        <taxon>Arthropoda</taxon>
        <taxon>Myriapoda</taxon>
        <taxon>Chilopoda</taxon>
        <taxon>Pleurostigmophora</taxon>
        <taxon>Geophilomorpha</taxon>
        <taxon>Linotaeniidae</taxon>
        <taxon>Strigamia</taxon>
    </lineage>
</organism>
<dbReference type="InterPro" id="IPR017853">
    <property type="entry name" value="GH"/>
</dbReference>
<dbReference type="Pfam" id="PF07555">
    <property type="entry name" value="NAGidase"/>
    <property type="match status" value="1"/>
</dbReference>
<evidence type="ECO:0000256" key="1">
    <source>
        <dbReference type="ARBA" id="ARBA00022801"/>
    </source>
</evidence>